<name>C0N6F2_9GAMM</name>
<dbReference type="EMBL" id="GG657899">
    <property type="protein sequence ID" value="EEF79565.1"/>
    <property type="molecule type" value="Genomic_DNA"/>
</dbReference>
<dbReference type="HOGENOM" id="CLU_3218570_0_0_6"/>
<evidence type="ECO:0000313" key="2">
    <source>
        <dbReference type="Proteomes" id="UP000004679"/>
    </source>
</evidence>
<organism evidence="1 2">
    <name type="scientific">Methylophaga thiooxydans DMS010</name>
    <dbReference type="NCBI Taxonomy" id="637616"/>
    <lineage>
        <taxon>Bacteria</taxon>
        <taxon>Pseudomonadati</taxon>
        <taxon>Pseudomonadota</taxon>
        <taxon>Gammaproteobacteria</taxon>
        <taxon>Thiotrichales</taxon>
        <taxon>Piscirickettsiaceae</taxon>
        <taxon>Methylophaga</taxon>
    </lineage>
</organism>
<dbReference type="AlphaFoldDB" id="C0N6F2"/>
<accession>C0N6F2</accession>
<gene>
    <name evidence="1" type="ORF">MDMS009_2152</name>
</gene>
<sequence>MLAPNKLTHATLLQHVFKGLERNIDVIVNEEIKMVCSGSDGLSA</sequence>
<protein>
    <submittedName>
        <fullName evidence="1">Uncharacterized protein</fullName>
    </submittedName>
</protein>
<keyword evidence="2" id="KW-1185">Reference proteome</keyword>
<proteinExistence type="predicted"/>
<reference evidence="1 2" key="1">
    <citation type="journal article" date="2011" name="J. Bacteriol.">
        <title>Draft genome sequence of the chemolithoheterotrophic, halophilic methylotroph Methylophaga thiooxydans DMS010.</title>
        <authorList>
            <person name="Boden R."/>
            <person name="Ferriera S."/>
            <person name="Johnson J."/>
            <person name="Kelly D.P."/>
            <person name="Murrell J.C."/>
            <person name="Schafer H."/>
        </authorList>
    </citation>
    <scope>NUCLEOTIDE SEQUENCE [LARGE SCALE GENOMIC DNA]</scope>
    <source>
        <strain evidence="1 2">DMS010</strain>
    </source>
</reference>
<dbReference type="Proteomes" id="UP000004679">
    <property type="component" value="Unassembled WGS sequence"/>
</dbReference>
<evidence type="ECO:0000313" key="1">
    <source>
        <dbReference type="EMBL" id="EEF79565.1"/>
    </source>
</evidence>